<name>A0A081N9C7_9GAMM</name>
<proteinExistence type="predicted"/>
<protein>
    <submittedName>
        <fullName evidence="1">Uncharacterized protein</fullName>
    </submittedName>
</protein>
<dbReference type="Proteomes" id="UP000028073">
    <property type="component" value="Unassembled WGS sequence"/>
</dbReference>
<sequence>MAASFLEIVELPTGEIVLRRSDEDGEPLLVMKFSEEAKLYLEGEHLQVAKVMFDAGMQEVAELTRPQSSEEEIPANRVLH</sequence>
<organism evidence="1 2">
    <name type="scientific">Endozoicomonas numazuensis</name>
    <dbReference type="NCBI Taxonomy" id="1137799"/>
    <lineage>
        <taxon>Bacteria</taxon>
        <taxon>Pseudomonadati</taxon>
        <taxon>Pseudomonadota</taxon>
        <taxon>Gammaproteobacteria</taxon>
        <taxon>Oceanospirillales</taxon>
        <taxon>Endozoicomonadaceae</taxon>
        <taxon>Endozoicomonas</taxon>
    </lineage>
</organism>
<keyword evidence="2" id="KW-1185">Reference proteome</keyword>
<dbReference type="STRING" id="1137799.GZ78_24535"/>
<dbReference type="AlphaFoldDB" id="A0A081N9C7"/>
<dbReference type="RefSeq" id="WP_034841322.1">
    <property type="nucleotide sequence ID" value="NZ_JOKH01000007.1"/>
</dbReference>
<accession>A0A081N9C7</accession>
<dbReference type="EMBL" id="JOKH01000007">
    <property type="protein sequence ID" value="KEQ15050.1"/>
    <property type="molecule type" value="Genomic_DNA"/>
</dbReference>
<comment type="caution">
    <text evidence="1">The sequence shown here is derived from an EMBL/GenBank/DDBJ whole genome shotgun (WGS) entry which is preliminary data.</text>
</comment>
<evidence type="ECO:0000313" key="2">
    <source>
        <dbReference type="Proteomes" id="UP000028073"/>
    </source>
</evidence>
<gene>
    <name evidence="1" type="ORF">GZ78_24535</name>
</gene>
<dbReference type="eggNOG" id="ENOG5032ADV">
    <property type="taxonomic scope" value="Bacteria"/>
</dbReference>
<reference evidence="1 2" key="1">
    <citation type="submission" date="2014-06" db="EMBL/GenBank/DDBJ databases">
        <title>Whole Genome Sequences of Three Symbiotic Endozoicomonas Bacteria.</title>
        <authorList>
            <person name="Neave M.J."/>
            <person name="Apprill A."/>
            <person name="Voolstra C.R."/>
        </authorList>
    </citation>
    <scope>NUCLEOTIDE SEQUENCE [LARGE SCALE GENOMIC DNA]</scope>
    <source>
        <strain evidence="1 2">DSM 25634</strain>
    </source>
</reference>
<dbReference type="OrthoDB" id="6370236at2"/>
<evidence type="ECO:0000313" key="1">
    <source>
        <dbReference type="EMBL" id="KEQ15050.1"/>
    </source>
</evidence>